<feature type="region of interest" description="Disordered" evidence="2">
    <location>
        <begin position="268"/>
        <end position="295"/>
    </location>
</feature>
<dbReference type="STRING" id="39946.B8AER8"/>
<feature type="compositionally biased region" description="Basic and acidic residues" evidence="2">
    <location>
        <begin position="282"/>
        <end position="295"/>
    </location>
</feature>
<reference evidence="3 4" key="1">
    <citation type="journal article" date="2005" name="PLoS Biol.">
        <title>The genomes of Oryza sativa: a history of duplications.</title>
        <authorList>
            <person name="Yu J."/>
            <person name="Wang J."/>
            <person name="Lin W."/>
            <person name="Li S."/>
            <person name="Li H."/>
            <person name="Zhou J."/>
            <person name="Ni P."/>
            <person name="Dong W."/>
            <person name="Hu S."/>
            <person name="Zeng C."/>
            <person name="Zhang J."/>
            <person name="Zhang Y."/>
            <person name="Li R."/>
            <person name="Xu Z."/>
            <person name="Li S."/>
            <person name="Li X."/>
            <person name="Zheng H."/>
            <person name="Cong L."/>
            <person name="Lin L."/>
            <person name="Yin J."/>
            <person name="Geng J."/>
            <person name="Li G."/>
            <person name="Shi J."/>
            <person name="Liu J."/>
            <person name="Lv H."/>
            <person name="Li J."/>
            <person name="Wang J."/>
            <person name="Deng Y."/>
            <person name="Ran L."/>
            <person name="Shi X."/>
            <person name="Wang X."/>
            <person name="Wu Q."/>
            <person name="Li C."/>
            <person name="Ren X."/>
            <person name="Wang J."/>
            <person name="Wang X."/>
            <person name="Li D."/>
            <person name="Liu D."/>
            <person name="Zhang X."/>
            <person name="Ji Z."/>
            <person name="Zhao W."/>
            <person name="Sun Y."/>
            <person name="Zhang Z."/>
            <person name="Bao J."/>
            <person name="Han Y."/>
            <person name="Dong L."/>
            <person name="Ji J."/>
            <person name="Chen P."/>
            <person name="Wu S."/>
            <person name="Liu J."/>
            <person name="Xiao Y."/>
            <person name="Bu D."/>
            <person name="Tan J."/>
            <person name="Yang L."/>
            <person name="Ye C."/>
            <person name="Zhang J."/>
            <person name="Xu J."/>
            <person name="Zhou Y."/>
            <person name="Yu Y."/>
            <person name="Zhang B."/>
            <person name="Zhuang S."/>
            <person name="Wei H."/>
            <person name="Liu B."/>
            <person name="Lei M."/>
            <person name="Yu H."/>
            <person name="Li Y."/>
            <person name="Xu H."/>
            <person name="Wei S."/>
            <person name="He X."/>
            <person name="Fang L."/>
            <person name="Zhang Z."/>
            <person name="Zhang Y."/>
            <person name="Huang X."/>
            <person name="Su Z."/>
            <person name="Tong W."/>
            <person name="Li J."/>
            <person name="Tong Z."/>
            <person name="Li S."/>
            <person name="Ye J."/>
            <person name="Wang L."/>
            <person name="Fang L."/>
            <person name="Lei T."/>
            <person name="Chen C."/>
            <person name="Chen H."/>
            <person name="Xu Z."/>
            <person name="Li H."/>
            <person name="Huang H."/>
            <person name="Zhang F."/>
            <person name="Xu H."/>
            <person name="Li N."/>
            <person name="Zhao C."/>
            <person name="Li S."/>
            <person name="Dong L."/>
            <person name="Huang Y."/>
            <person name="Li L."/>
            <person name="Xi Y."/>
            <person name="Qi Q."/>
            <person name="Li W."/>
            <person name="Zhang B."/>
            <person name="Hu W."/>
            <person name="Zhang Y."/>
            <person name="Tian X."/>
            <person name="Jiao Y."/>
            <person name="Liang X."/>
            <person name="Jin J."/>
            <person name="Gao L."/>
            <person name="Zheng W."/>
            <person name="Hao B."/>
            <person name="Liu S."/>
            <person name="Wang W."/>
            <person name="Yuan L."/>
            <person name="Cao M."/>
            <person name="McDermott J."/>
            <person name="Samudrala R."/>
            <person name="Wang J."/>
            <person name="Wong G.K."/>
            <person name="Yang H."/>
        </authorList>
    </citation>
    <scope>NUCLEOTIDE SEQUENCE [LARGE SCALE GENOMIC DNA]</scope>
    <source>
        <strain evidence="4">cv. 93-11</strain>
    </source>
</reference>
<dbReference type="EMBL" id="CM000127">
    <property type="protein sequence ID" value="EEC73480.1"/>
    <property type="molecule type" value="Genomic_DNA"/>
</dbReference>
<feature type="compositionally biased region" description="Basic and acidic residues" evidence="2">
    <location>
        <begin position="458"/>
        <end position="467"/>
    </location>
</feature>
<feature type="region of interest" description="Disordered" evidence="2">
    <location>
        <begin position="212"/>
        <end position="248"/>
    </location>
</feature>
<feature type="compositionally biased region" description="Polar residues" evidence="2">
    <location>
        <begin position="214"/>
        <end position="236"/>
    </location>
</feature>
<gene>
    <name evidence="3" type="ORF">OsI_07811</name>
</gene>
<evidence type="ECO:0000313" key="4">
    <source>
        <dbReference type="Proteomes" id="UP000007015"/>
    </source>
</evidence>
<dbReference type="HOGENOM" id="CLU_032694_0_0_1"/>
<feature type="region of interest" description="Disordered" evidence="2">
    <location>
        <begin position="534"/>
        <end position="580"/>
    </location>
</feature>
<keyword evidence="4" id="KW-1185">Reference proteome</keyword>
<dbReference type="PANTHER" id="PTHR34778:SF2">
    <property type="entry name" value="OS02G0580700 PROTEIN"/>
    <property type="match status" value="1"/>
</dbReference>
<feature type="coiled-coil region" evidence="1">
    <location>
        <begin position="79"/>
        <end position="134"/>
    </location>
</feature>
<evidence type="ECO:0000256" key="2">
    <source>
        <dbReference type="SAM" id="MobiDB-lite"/>
    </source>
</evidence>
<feature type="region of interest" description="Disordered" evidence="2">
    <location>
        <begin position="386"/>
        <end position="418"/>
    </location>
</feature>
<dbReference type="PANTHER" id="PTHR34778">
    <property type="entry name" value="OS02G0580700 PROTEIN"/>
    <property type="match status" value="1"/>
</dbReference>
<dbReference type="AlphaFoldDB" id="B8AER8"/>
<sequence>MRKAYAEIMLNMAQESAARVLAAERRAAALAGGLAAAREDGVAALVRLKAIMEARARKNNQTDKCSGCLSRQNLSSYQIKEAESQSLANINKIKELQEQLHGAQDTVASLQIELQRSNTELEQARSTLAEERRNNLRSCNKINSNKNSSSSSRKHLQGRVSSKSKNTAKESGAVENLETLYRCDSDLGSFMARTKNPELYRNGCTQRIRAIKQRSPNSDTSLVENSKQTSALNSRSKTGKTDTNRNPQSTRSIMEQILQTKFLANCKRKRGRRSRPSYMHDNSGEHGQMEYKSSDTSDGNGCLLLLQALEQDLSPLKASSGSVGEGLADQKDELLKDEKDADLNLHPASPGPNDVLSVNNMQMKRRKRSKTIRVFESDFEAKAAPELGNTLPKSSNNNSMLNSEQSSDPPAGNNGPVLQCTAENLMHVTDAANADQLKSENSSPLVPQSTESEIGDEGNSRVDHKECRTPDNNAIVLEEVNVDKSCIILASDGADSSIVSSLDKEENAKEATSGVAVQAEGARYIKYTFNRRKRKAAPLDSTPQGAVPEKSSSVVCPSENHEPHAKPETQDLVIESPPGDNQLIHVAQQLSSSTEGERLVVVAAEKSRKLAS</sequence>
<evidence type="ECO:0000313" key="3">
    <source>
        <dbReference type="EMBL" id="EEC73480.1"/>
    </source>
</evidence>
<dbReference type="Proteomes" id="UP000007015">
    <property type="component" value="Chromosome 2"/>
</dbReference>
<dbReference type="OMA" id="ENHEPHA"/>
<protein>
    <submittedName>
        <fullName evidence="3">Uncharacterized protein</fullName>
    </submittedName>
</protein>
<dbReference type="Gramene" id="BGIOSGA008499-TA">
    <property type="protein sequence ID" value="BGIOSGA008499-PA"/>
    <property type="gene ID" value="BGIOSGA008499"/>
</dbReference>
<feature type="region of interest" description="Disordered" evidence="2">
    <location>
        <begin position="435"/>
        <end position="467"/>
    </location>
</feature>
<feature type="compositionally biased region" description="Basic and acidic residues" evidence="2">
    <location>
        <begin position="559"/>
        <end position="569"/>
    </location>
</feature>
<name>B8AER8_ORYSI</name>
<feature type="region of interest" description="Disordered" evidence="2">
    <location>
        <begin position="138"/>
        <end position="171"/>
    </location>
</feature>
<organism evidence="3 4">
    <name type="scientific">Oryza sativa subsp. indica</name>
    <name type="common">Rice</name>
    <dbReference type="NCBI Taxonomy" id="39946"/>
    <lineage>
        <taxon>Eukaryota</taxon>
        <taxon>Viridiplantae</taxon>
        <taxon>Streptophyta</taxon>
        <taxon>Embryophyta</taxon>
        <taxon>Tracheophyta</taxon>
        <taxon>Spermatophyta</taxon>
        <taxon>Magnoliopsida</taxon>
        <taxon>Liliopsida</taxon>
        <taxon>Poales</taxon>
        <taxon>Poaceae</taxon>
        <taxon>BOP clade</taxon>
        <taxon>Oryzoideae</taxon>
        <taxon>Oryzeae</taxon>
        <taxon>Oryzinae</taxon>
        <taxon>Oryza</taxon>
        <taxon>Oryza sativa</taxon>
    </lineage>
</organism>
<feature type="compositionally biased region" description="Polar residues" evidence="2">
    <location>
        <begin position="439"/>
        <end position="452"/>
    </location>
</feature>
<feature type="compositionally biased region" description="Polar residues" evidence="2">
    <location>
        <begin position="391"/>
        <end position="408"/>
    </location>
</feature>
<accession>B8AER8</accession>
<proteinExistence type="predicted"/>
<feature type="compositionally biased region" description="Low complexity" evidence="2">
    <location>
        <begin position="138"/>
        <end position="151"/>
    </location>
</feature>
<evidence type="ECO:0000256" key="1">
    <source>
        <dbReference type="SAM" id="Coils"/>
    </source>
</evidence>
<keyword evidence="1" id="KW-0175">Coiled coil</keyword>